<gene>
    <name evidence="2" type="ORF">HNP94_001223</name>
    <name evidence="3" type="ORF">HNP96_001190</name>
    <name evidence="1" type="ORF">MMJJ_03900</name>
</gene>
<evidence type="ECO:0000313" key="5">
    <source>
        <dbReference type="Proteomes" id="UP000567099"/>
    </source>
</evidence>
<dbReference type="Proteomes" id="UP000567099">
    <property type="component" value="Unassembled WGS sequence"/>
</dbReference>
<reference evidence="2 5" key="3">
    <citation type="submission" date="2020-07" db="EMBL/GenBank/DDBJ databases">
        <title>Genomic Encyclopedia of Type Strains, Phase IV (KMG-V): Genome sequencing to study the core and pangenomes of soil and plant-associated prokaryotes.</title>
        <authorList>
            <person name="Whitman W."/>
        </authorList>
    </citation>
    <scope>NUCLEOTIDE SEQUENCE [LARGE SCALE GENOMIC DNA]</scope>
    <source>
        <strain evidence="2 5">C13</strain>
        <strain evidence="3 6">D1</strain>
    </source>
</reference>
<dbReference type="AlphaFoldDB" id="A0A2L1C8Y8"/>
<protein>
    <submittedName>
        <fullName evidence="2">Segregation and condensation protein B</fullName>
    </submittedName>
</protein>
<reference evidence="1" key="2">
    <citation type="submission" date="2018-02" db="EMBL/GenBank/DDBJ databases">
        <title>Complete genome sequence of the Methanococcus maripaludis type strain JJ (DSM 2067), a model for selenoprotein synthesis in Archaea.</title>
        <authorList>
            <person name="Poehlein A."/>
            <person name="Heym D."/>
            <person name="Quitzke V."/>
            <person name="Fersch J."/>
            <person name="Daniel R."/>
            <person name="Rother M."/>
        </authorList>
    </citation>
    <scope>NUCLEOTIDE SEQUENCE [LARGE SCALE GENOMIC DNA]</scope>
    <source>
        <strain evidence="1">DSM 2067</strain>
    </source>
</reference>
<dbReference type="Proteomes" id="UP000590564">
    <property type="component" value="Unassembled WGS sequence"/>
</dbReference>
<proteinExistence type="predicted"/>
<reference evidence="4" key="1">
    <citation type="journal article" date="2018" name="Genome Announc.">
        <title>Complete Genome Sequence of the Methanococcus maripaludis Type Strain JJ (DSM 2067), a Model for Selenoprotein Synthesis in Archaea.</title>
        <authorList>
            <person name="Poehlein A."/>
            <person name="Heym D."/>
            <person name="Quitzke V."/>
            <person name="Fersch J."/>
            <person name="Daniel R."/>
            <person name="Rother M."/>
        </authorList>
    </citation>
    <scope>NUCLEOTIDE SEQUENCE [LARGE SCALE GENOMIC DNA]</scope>
    <source>
        <strain evidence="4">DSM 2067</strain>
    </source>
</reference>
<evidence type="ECO:0000313" key="3">
    <source>
        <dbReference type="EMBL" id="MBB6497149.1"/>
    </source>
</evidence>
<dbReference type="KEGG" id="mmad:MMJJ_03900"/>
<dbReference type="EMBL" id="CP026606">
    <property type="protein sequence ID" value="AVB75807.1"/>
    <property type="molecule type" value="Genomic_DNA"/>
</dbReference>
<accession>A0A2L1C8Y8</accession>
<evidence type="ECO:0000313" key="2">
    <source>
        <dbReference type="EMBL" id="MBA2864223.1"/>
    </source>
</evidence>
<evidence type="ECO:0000313" key="4">
    <source>
        <dbReference type="Proteomes" id="UP000239462"/>
    </source>
</evidence>
<evidence type="ECO:0000313" key="6">
    <source>
        <dbReference type="Proteomes" id="UP000590564"/>
    </source>
</evidence>
<organism evidence="1 4">
    <name type="scientific">Methanococcus maripaludis</name>
    <name type="common">Methanococcus deltae</name>
    <dbReference type="NCBI Taxonomy" id="39152"/>
    <lineage>
        <taxon>Archaea</taxon>
        <taxon>Methanobacteriati</taxon>
        <taxon>Methanobacteriota</taxon>
        <taxon>Methanomada group</taxon>
        <taxon>Methanococci</taxon>
        <taxon>Methanococcales</taxon>
        <taxon>Methanococcaceae</taxon>
        <taxon>Methanococcus</taxon>
    </lineage>
</organism>
<dbReference type="GeneID" id="36101483"/>
<dbReference type="RefSeq" id="WP_104837437.1">
    <property type="nucleotide sequence ID" value="NZ_CP026606.1"/>
</dbReference>
<evidence type="ECO:0000313" key="1">
    <source>
        <dbReference type="EMBL" id="AVB75807.1"/>
    </source>
</evidence>
<dbReference type="Proteomes" id="UP000239462">
    <property type="component" value="Chromosome"/>
</dbReference>
<dbReference type="EMBL" id="JACHED010000002">
    <property type="protein sequence ID" value="MBB6497149.1"/>
    <property type="molecule type" value="Genomic_DNA"/>
</dbReference>
<sequence length="188" mass="21872">MIGVSKMYSEIVELSGITDFKIVNPYKSYCNCEYLLISKGYLDKVHKLNPNSKIIEINSATFLDLIESLEKLKNENIGNIEFINNSIEHLKKLDFKIKNDNSEFVKNFEYNIDSDSKFVKKILDDLGFEHKNGSTIKIIPDYNLKEDLDLNDIIILKTHRYDLKLVERIENRYMSILNSLNNIILGKT</sequence>
<dbReference type="EMBL" id="JACDUO010000001">
    <property type="protein sequence ID" value="MBA2864223.1"/>
    <property type="molecule type" value="Genomic_DNA"/>
</dbReference>
<name>A0A2L1C8Y8_METMI</name>